<protein>
    <recommendedName>
        <fullName evidence="9">O-antigen/teichoic acid export membrane protein</fullName>
    </recommendedName>
</protein>
<dbReference type="STRING" id="187304.B0E33_18505"/>
<proteinExistence type="predicted"/>
<organism evidence="7 8">
    <name type="scientific">Roseibium aggregatum</name>
    <dbReference type="NCBI Taxonomy" id="187304"/>
    <lineage>
        <taxon>Bacteria</taxon>
        <taxon>Pseudomonadati</taxon>
        <taxon>Pseudomonadota</taxon>
        <taxon>Alphaproteobacteria</taxon>
        <taxon>Hyphomicrobiales</taxon>
        <taxon>Stappiaceae</taxon>
        <taxon>Roseibium</taxon>
    </lineage>
</organism>
<feature type="transmembrane region" description="Helical" evidence="6">
    <location>
        <begin position="306"/>
        <end position="328"/>
    </location>
</feature>
<evidence type="ECO:0000256" key="4">
    <source>
        <dbReference type="ARBA" id="ARBA00022989"/>
    </source>
</evidence>
<evidence type="ECO:0008006" key="9">
    <source>
        <dbReference type="Google" id="ProtNLM"/>
    </source>
</evidence>
<dbReference type="InterPro" id="IPR050833">
    <property type="entry name" value="Poly_Biosynth_Transport"/>
</dbReference>
<feature type="transmembrane region" description="Helical" evidence="6">
    <location>
        <begin position="399"/>
        <end position="417"/>
    </location>
</feature>
<dbReference type="EMBL" id="CXST01000001">
    <property type="protein sequence ID" value="CTQ43749.1"/>
    <property type="molecule type" value="Genomic_DNA"/>
</dbReference>
<name>A0A0M6Y314_9HYPH</name>
<feature type="transmembrane region" description="Helical" evidence="6">
    <location>
        <begin position="374"/>
        <end position="393"/>
    </location>
</feature>
<feature type="transmembrane region" description="Helical" evidence="6">
    <location>
        <begin position="176"/>
        <end position="196"/>
    </location>
</feature>
<evidence type="ECO:0000256" key="5">
    <source>
        <dbReference type="ARBA" id="ARBA00023136"/>
    </source>
</evidence>
<dbReference type="PANTHER" id="PTHR30250:SF11">
    <property type="entry name" value="O-ANTIGEN TRANSPORTER-RELATED"/>
    <property type="match status" value="1"/>
</dbReference>
<feature type="transmembrane region" description="Helical" evidence="6">
    <location>
        <begin position="112"/>
        <end position="131"/>
    </location>
</feature>
<gene>
    <name evidence="7" type="ORF">LAL4801_02191</name>
</gene>
<evidence type="ECO:0000256" key="1">
    <source>
        <dbReference type="ARBA" id="ARBA00004651"/>
    </source>
</evidence>
<feature type="transmembrane region" description="Helical" evidence="6">
    <location>
        <begin position="80"/>
        <end position="100"/>
    </location>
</feature>
<sequence>MAVISIAGYGLALLTNLLLSNMLGTELFGDYQVAFALLSLLASLSLSGTDMVASRYLPTMRKTVNLEGIRAYCAWNRSRIRFGFSIILAVYAVFLAIALATHLADYKRFEEYHLAFHSIWIAPIAALSLLTDRYLVASGYPRTGSILGSLALHLVLLFCVAAAVYGLRLSVSSSSVMIGILVVSFVFLGLLHAVIFRTVEPEIYGAWWTPARGASSEHHRAWSRTSNRMLIMRVNSLMLWHLDLFIVEIASPNEAATSLYAAVLLVVRIMQLIPTTISFMIRPLCGAAADDRSQCPKLQKAINESNAVVLGICSLLLAGMLIGGHFILNAFGPGFSEATTALAMVAVGAFIEALTRQSLVILQTMGHEQVATRISTVSLVIVLGGGFIATYLFSYNGMAAVTGLVLAGKGLISYAFARRRLPEIRPLSVI</sequence>
<dbReference type="GO" id="GO:0005886">
    <property type="term" value="C:plasma membrane"/>
    <property type="evidence" value="ECO:0007669"/>
    <property type="project" value="UniProtKB-SubCell"/>
</dbReference>
<dbReference type="Proteomes" id="UP000048926">
    <property type="component" value="Unassembled WGS sequence"/>
</dbReference>
<accession>A0A0M6Y314</accession>
<reference evidence="8" key="1">
    <citation type="submission" date="2015-07" db="EMBL/GenBank/DDBJ databases">
        <authorList>
            <person name="Rodrigo-Torres Lidia"/>
            <person name="Arahal R.David."/>
        </authorList>
    </citation>
    <scope>NUCLEOTIDE SEQUENCE [LARGE SCALE GENOMIC DNA]</scope>
    <source>
        <strain evidence="8">CECT 4801</strain>
    </source>
</reference>
<keyword evidence="4 6" id="KW-1133">Transmembrane helix</keyword>
<feature type="transmembrane region" description="Helical" evidence="6">
    <location>
        <begin position="31"/>
        <end position="53"/>
    </location>
</feature>
<feature type="transmembrane region" description="Helical" evidence="6">
    <location>
        <begin position="340"/>
        <end position="362"/>
    </location>
</feature>
<keyword evidence="8" id="KW-1185">Reference proteome</keyword>
<evidence type="ECO:0000256" key="3">
    <source>
        <dbReference type="ARBA" id="ARBA00022692"/>
    </source>
</evidence>
<dbReference type="AlphaFoldDB" id="A0A0M6Y314"/>
<keyword evidence="5 6" id="KW-0472">Membrane</keyword>
<evidence type="ECO:0000313" key="7">
    <source>
        <dbReference type="EMBL" id="CTQ43749.1"/>
    </source>
</evidence>
<feature type="transmembrane region" description="Helical" evidence="6">
    <location>
        <begin position="7"/>
        <end position="25"/>
    </location>
</feature>
<dbReference type="PANTHER" id="PTHR30250">
    <property type="entry name" value="PST FAMILY PREDICTED COLANIC ACID TRANSPORTER"/>
    <property type="match status" value="1"/>
</dbReference>
<keyword evidence="2" id="KW-1003">Cell membrane</keyword>
<feature type="transmembrane region" description="Helical" evidence="6">
    <location>
        <begin position="143"/>
        <end position="164"/>
    </location>
</feature>
<evidence type="ECO:0000256" key="6">
    <source>
        <dbReference type="SAM" id="Phobius"/>
    </source>
</evidence>
<evidence type="ECO:0000313" key="8">
    <source>
        <dbReference type="Proteomes" id="UP000048926"/>
    </source>
</evidence>
<keyword evidence="3 6" id="KW-0812">Transmembrane</keyword>
<comment type="subcellular location">
    <subcellularLocation>
        <location evidence="1">Cell membrane</location>
        <topology evidence="1">Multi-pass membrane protein</topology>
    </subcellularLocation>
</comment>
<evidence type="ECO:0000256" key="2">
    <source>
        <dbReference type="ARBA" id="ARBA00022475"/>
    </source>
</evidence>